<proteinExistence type="predicted"/>
<dbReference type="NCBIfam" id="TIGR03309">
    <property type="entry name" value="matur_yqeB"/>
    <property type="match status" value="1"/>
</dbReference>
<sequence>MDLGTVVVRGGGDIASGTIQKLYRSGFNVLVLEIEKPTAIRRNVSFSEAIYSGENIVEGIKAVHVHNLEEINRAFENKLVPVIIDENGEFIKKVNPIAVIDAILAKKNLGTNKYMAPITIALGPGFNAGVDVDIVVETMRGHNLGRLIFKGYAMPDTGTPGEIAGYSKERVIYSKANGKIKNLKVIGDIVKKGDVLALIDNIEIPSPIDGLLRGLIKDGSYVYEGLKIGDVDPRLKEIENYTTISDKARNIGGGVLEALLIMKNIKLNN</sequence>
<name>A0A644W473_9ZZZZ</name>
<protein>
    <recommendedName>
        <fullName evidence="2">EF2563 family selenium-dependent molybdenum hydroxylase system protein</fullName>
    </recommendedName>
</protein>
<reference evidence="1" key="1">
    <citation type="submission" date="2019-08" db="EMBL/GenBank/DDBJ databases">
        <authorList>
            <person name="Kucharzyk K."/>
            <person name="Murdoch R.W."/>
            <person name="Higgins S."/>
            <person name="Loffler F."/>
        </authorList>
    </citation>
    <scope>NUCLEOTIDE SEQUENCE</scope>
</reference>
<dbReference type="AlphaFoldDB" id="A0A644W473"/>
<dbReference type="EMBL" id="VSSQ01000601">
    <property type="protein sequence ID" value="MPL98316.1"/>
    <property type="molecule type" value="Genomic_DNA"/>
</dbReference>
<evidence type="ECO:0008006" key="2">
    <source>
        <dbReference type="Google" id="ProtNLM"/>
    </source>
</evidence>
<gene>
    <name evidence="1" type="ORF">SDC9_44518</name>
</gene>
<evidence type="ECO:0000313" key="1">
    <source>
        <dbReference type="EMBL" id="MPL98316.1"/>
    </source>
</evidence>
<comment type="caution">
    <text evidence="1">The sequence shown here is derived from an EMBL/GenBank/DDBJ whole genome shotgun (WGS) entry which is preliminary data.</text>
</comment>
<dbReference type="InterPro" id="IPR017695">
    <property type="entry name" value="Se-dep_Mo_hydrolase_YqeB"/>
</dbReference>
<accession>A0A644W473</accession>
<organism evidence="1">
    <name type="scientific">bioreactor metagenome</name>
    <dbReference type="NCBI Taxonomy" id="1076179"/>
    <lineage>
        <taxon>unclassified sequences</taxon>
        <taxon>metagenomes</taxon>
        <taxon>ecological metagenomes</taxon>
    </lineage>
</organism>